<sequence length="289" mass="32508">MNRDRPFSEEPAATPAVDPRVETQEADVTQAYLNDIGGISLLDAEQELALARRVRTGDALARGQMIEANLRLVVSAARPYQARGLPLIELIAEGNLGLIRAVEKFDPERGFRFSTYAMWWIRQAIEFALMRQTRAVRLPVHVLRELAQVLRAARELAQSLGREPSLDEIARALNRPVADVSEIYRFHERVDSLDQAVSDDDERLLADLVSAESENPEALLIESGNESKLQGWLESLQPRSREVLERRFGLNERAAQSLAEVAEVLGISRERVRQIEAEAIARIQKLNRG</sequence>
<dbReference type="PANTHER" id="PTHR30603:SF67">
    <property type="entry name" value="RNA POLYMERASE SIGMA FACTOR RPOS"/>
    <property type="match status" value="1"/>
</dbReference>
<organism evidence="6 7">
    <name type="scientific">Ahniella affigens</name>
    <dbReference type="NCBI Taxonomy" id="2021234"/>
    <lineage>
        <taxon>Bacteria</taxon>
        <taxon>Pseudomonadati</taxon>
        <taxon>Pseudomonadota</taxon>
        <taxon>Gammaproteobacteria</taxon>
        <taxon>Lysobacterales</taxon>
        <taxon>Rhodanobacteraceae</taxon>
        <taxon>Ahniella</taxon>
    </lineage>
</organism>
<keyword evidence="4" id="KW-0804">Transcription</keyword>
<dbReference type="InterPro" id="IPR050239">
    <property type="entry name" value="Sigma-70_RNA_pol_init_factors"/>
</dbReference>
<keyword evidence="7" id="KW-1185">Reference proteome</keyword>
<dbReference type="PANTHER" id="PTHR30603">
    <property type="entry name" value="RNA POLYMERASE SIGMA FACTOR RPO"/>
    <property type="match status" value="1"/>
</dbReference>
<dbReference type="InterPro" id="IPR007624">
    <property type="entry name" value="RNA_pol_sigma70_r3"/>
</dbReference>
<name>A0A2P1PM53_9GAMM</name>
<accession>A0A2P1PM53</accession>
<evidence type="ECO:0000256" key="4">
    <source>
        <dbReference type="ARBA" id="ARBA00023163"/>
    </source>
</evidence>
<dbReference type="InterPro" id="IPR036388">
    <property type="entry name" value="WH-like_DNA-bd_sf"/>
</dbReference>
<dbReference type="GO" id="GO:0016987">
    <property type="term" value="F:sigma factor activity"/>
    <property type="evidence" value="ECO:0007669"/>
    <property type="project" value="UniProtKB-KW"/>
</dbReference>
<dbReference type="OrthoDB" id="9809557at2"/>
<evidence type="ECO:0000256" key="3">
    <source>
        <dbReference type="ARBA" id="ARBA00023125"/>
    </source>
</evidence>
<keyword evidence="1" id="KW-0805">Transcription regulation</keyword>
<dbReference type="PROSITE" id="PS00716">
    <property type="entry name" value="SIGMA70_2"/>
    <property type="match status" value="1"/>
</dbReference>
<dbReference type="Gene3D" id="1.10.10.10">
    <property type="entry name" value="Winged helix-like DNA-binding domain superfamily/Winged helix DNA-binding domain"/>
    <property type="match status" value="2"/>
</dbReference>
<dbReference type="Pfam" id="PF04545">
    <property type="entry name" value="Sigma70_r4"/>
    <property type="match status" value="1"/>
</dbReference>
<dbReference type="CDD" id="cd06171">
    <property type="entry name" value="Sigma70_r4"/>
    <property type="match status" value="1"/>
</dbReference>
<dbReference type="AlphaFoldDB" id="A0A2P1PM53"/>
<reference evidence="6 7" key="1">
    <citation type="submission" date="2018-03" db="EMBL/GenBank/DDBJ databases">
        <title>Ahniella affigens gen. nov., sp. nov., a gammaproteobacterium isolated from sandy soil near a stream.</title>
        <authorList>
            <person name="Ko Y."/>
            <person name="Kim J.-H."/>
        </authorList>
    </citation>
    <scope>NUCLEOTIDE SEQUENCE [LARGE SCALE GENOMIC DNA]</scope>
    <source>
        <strain evidence="6 7">D13</strain>
    </source>
</reference>
<dbReference type="InterPro" id="IPR000943">
    <property type="entry name" value="RNA_pol_sigma70"/>
</dbReference>
<keyword evidence="3" id="KW-0238">DNA-binding</keyword>
<dbReference type="EMBL" id="CP027860">
    <property type="protein sequence ID" value="AVP95907.1"/>
    <property type="molecule type" value="Genomic_DNA"/>
</dbReference>
<keyword evidence="2" id="KW-0731">Sigma factor</keyword>
<evidence type="ECO:0000313" key="7">
    <source>
        <dbReference type="Proteomes" id="UP000241074"/>
    </source>
</evidence>
<dbReference type="GO" id="GO:0006352">
    <property type="term" value="P:DNA-templated transcription initiation"/>
    <property type="evidence" value="ECO:0007669"/>
    <property type="project" value="InterPro"/>
</dbReference>
<dbReference type="InterPro" id="IPR007627">
    <property type="entry name" value="RNA_pol_sigma70_r2"/>
</dbReference>
<feature type="domain" description="RNA polymerase sigma-70" evidence="5">
    <location>
        <begin position="257"/>
        <end position="283"/>
    </location>
</feature>
<evidence type="ECO:0000259" key="5">
    <source>
        <dbReference type="PROSITE" id="PS00716"/>
    </source>
</evidence>
<dbReference type="GO" id="GO:0003677">
    <property type="term" value="F:DNA binding"/>
    <property type="evidence" value="ECO:0007669"/>
    <property type="project" value="UniProtKB-KW"/>
</dbReference>
<dbReference type="InterPro" id="IPR013325">
    <property type="entry name" value="RNA_pol_sigma_r2"/>
</dbReference>
<protein>
    <submittedName>
        <fullName evidence="6">RNA polymerase sigma factor RpoS</fullName>
    </submittedName>
</protein>
<reference evidence="6 7" key="2">
    <citation type="submission" date="2018-03" db="EMBL/GenBank/DDBJ databases">
        <authorList>
            <person name="Keele B.F."/>
        </authorList>
    </citation>
    <scope>NUCLEOTIDE SEQUENCE [LARGE SCALE GENOMIC DNA]</scope>
    <source>
        <strain evidence="6 7">D13</strain>
    </source>
</reference>
<dbReference type="InterPro" id="IPR007630">
    <property type="entry name" value="RNA_pol_sigma70_r4"/>
</dbReference>
<dbReference type="RefSeq" id="WP_106889836.1">
    <property type="nucleotide sequence ID" value="NZ_CP027860.1"/>
</dbReference>
<dbReference type="InterPro" id="IPR013324">
    <property type="entry name" value="RNA_pol_sigma_r3/r4-like"/>
</dbReference>
<dbReference type="PIRSF" id="PIRSF000770">
    <property type="entry name" value="RNA_pol_sigma-SigE/K"/>
    <property type="match status" value="1"/>
</dbReference>
<dbReference type="Pfam" id="PF00140">
    <property type="entry name" value="Sigma70_r1_2"/>
    <property type="match status" value="1"/>
</dbReference>
<dbReference type="InterPro" id="IPR009042">
    <property type="entry name" value="RNA_pol_sigma70_r1_2"/>
</dbReference>
<dbReference type="Pfam" id="PF04542">
    <property type="entry name" value="Sigma70_r2"/>
    <property type="match status" value="1"/>
</dbReference>
<dbReference type="InterPro" id="IPR014284">
    <property type="entry name" value="RNA_pol_sigma-70_dom"/>
</dbReference>
<evidence type="ECO:0000256" key="1">
    <source>
        <dbReference type="ARBA" id="ARBA00023015"/>
    </source>
</evidence>
<dbReference type="PRINTS" id="PR00046">
    <property type="entry name" value="SIGMA70FCT"/>
</dbReference>
<dbReference type="Pfam" id="PF04539">
    <property type="entry name" value="Sigma70_r3"/>
    <property type="match status" value="1"/>
</dbReference>
<dbReference type="SUPFAM" id="SSF88946">
    <property type="entry name" value="Sigma2 domain of RNA polymerase sigma factors"/>
    <property type="match status" value="1"/>
</dbReference>
<gene>
    <name evidence="6" type="ORF">C7S18_01255</name>
</gene>
<dbReference type="Gene3D" id="1.10.601.10">
    <property type="entry name" value="RNA Polymerase Primary Sigma Factor"/>
    <property type="match status" value="1"/>
</dbReference>
<dbReference type="KEGG" id="xba:C7S18_01255"/>
<dbReference type="NCBIfam" id="TIGR02937">
    <property type="entry name" value="sigma70-ECF"/>
    <property type="match status" value="1"/>
</dbReference>
<evidence type="ECO:0000256" key="2">
    <source>
        <dbReference type="ARBA" id="ARBA00023082"/>
    </source>
</evidence>
<dbReference type="SUPFAM" id="SSF88659">
    <property type="entry name" value="Sigma3 and sigma4 domains of RNA polymerase sigma factors"/>
    <property type="match status" value="2"/>
</dbReference>
<evidence type="ECO:0000313" key="6">
    <source>
        <dbReference type="EMBL" id="AVP95907.1"/>
    </source>
</evidence>
<proteinExistence type="predicted"/>
<dbReference type="Proteomes" id="UP000241074">
    <property type="component" value="Chromosome"/>
</dbReference>